<gene>
    <name evidence="2" type="ORF">EC9_17130</name>
</gene>
<protein>
    <submittedName>
        <fullName evidence="2">Neutral/alkaline non-lysosomal ceramidase</fullName>
    </submittedName>
</protein>
<dbReference type="RefSeq" id="WP_246106022.1">
    <property type="nucleotide sequence ID" value="NZ_CP036261.1"/>
</dbReference>
<keyword evidence="1" id="KW-0732">Signal</keyword>
<evidence type="ECO:0000256" key="1">
    <source>
        <dbReference type="SAM" id="SignalP"/>
    </source>
</evidence>
<evidence type="ECO:0000313" key="2">
    <source>
        <dbReference type="EMBL" id="QDS87534.1"/>
    </source>
</evidence>
<evidence type="ECO:0000313" key="3">
    <source>
        <dbReference type="Proteomes" id="UP000319557"/>
    </source>
</evidence>
<organism evidence="2 3">
    <name type="scientific">Rosistilla ulvae</name>
    <dbReference type="NCBI Taxonomy" id="1930277"/>
    <lineage>
        <taxon>Bacteria</taxon>
        <taxon>Pseudomonadati</taxon>
        <taxon>Planctomycetota</taxon>
        <taxon>Planctomycetia</taxon>
        <taxon>Pirellulales</taxon>
        <taxon>Pirellulaceae</taxon>
        <taxon>Rosistilla</taxon>
    </lineage>
</organism>
<feature type="chain" id="PRO_5021786936" evidence="1">
    <location>
        <begin position="21"/>
        <end position="502"/>
    </location>
</feature>
<proteinExistence type="predicted"/>
<keyword evidence="3" id="KW-1185">Reference proteome</keyword>
<name>A0A517LY30_9BACT</name>
<dbReference type="AlphaFoldDB" id="A0A517LY30"/>
<reference evidence="2 3" key="1">
    <citation type="submission" date="2019-02" db="EMBL/GenBank/DDBJ databases">
        <title>Deep-cultivation of Planctomycetes and their phenomic and genomic characterization uncovers novel biology.</title>
        <authorList>
            <person name="Wiegand S."/>
            <person name="Jogler M."/>
            <person name="Boedeker C."/>
            <person name="Pinto D."/>
            <person name="Vollmers J."/>
            <person name="Rivas-Marin E."/>
            <person name="Kohn T."/>
            <person name="Peeters S.H."/>
            <person name="Heuer A."/>
            <person name="Rast P."/>
            <person name="Oberbeckmann S."/>
            <person name="Bunk B."/>
            <person name="Jeske O."/>
            <person name="Meyerdierks A."/>
            <person name="Storesund J.E."/>
            <person name="Kallscheuer N."/>
            <person name="Luecker S."/>
            <person name="Lage O.M."/>
            <person name="Pohl T."/>
            <person name="Merkel B.J."/>
            <person name="Hornburger P."/>
            <person name="Mueller R.-W."/>
            <person name="Bruemmer F."/>
            <person name="Labrenz M."/>
            <person name="Spormann A.M."/>
            <person name="Op den Camp H."/>
            <person name="Overmann J."/>
            <person name="Amann R."/>
            <person name="Jetten M.S.M."/>
            <person name="Mascher T."/>
            <person name="Medema M.H."/>
            <person name="Devos D.P."/>
            <person name="Kaster A.-K."/>
            <person name="Ovreas L."/>
            <person name="Rohde M."/>
            <person name="Galperin M.Y."/>
            <person name="Jogler C."/>
        </authorList>
    </citation>
    <scope>NUCLEOTIDE SEQUENCE [LARGE SCALE GENOMIC DNA]</scope>
    <source>
        <strain evidence="2 3">EC9</strain>
    </source>
</reference>
<dbReference type="Proteomes" id="UP000319557">
    <property type="component" value="Chromosome"/>
</dbReference>
<dbReference type="KEGG" id="ruv:EC9_17130"/>
<dbReference type="EMBL" id="CP036261">
    <property type="protein sequence ID" value="QDS87534.1"/>
    <property type="molecule type" value="Genomic_DNA"/>
</dbReference>
<feature type="signal peptide" evidence="1">
    <location>
        <begin position="1"/>
        <end position="20"/>
    </location>
</feature>
<accession>A0A517LY30</accession>
<sequence precursor="true">MFRHLALCCLFSFTLTIYSAAELRAAELTAGVAKVDITDMQAGPVNDRSYVRALVISDGTTTAAIVTVDAVAIGEIGRIDNEYLGKVRGEVEKTLGISPANVMINASHCHSVVRTDVDELTVQAISQAAAKMVPVQVGVGVGHEDRIMENRRLQLADGRQIDVRHAYSLPPDEAVAAVGPIDPQIGVLRVDTTEGDTLAIVYNFACHPIQGVPGGANTADMTGYASDVIEQNMSDGTVALFVQGCAGDINPIDYKDVDHPRHAQTLGNLLGLSTLQAARKIETSPDATLRVVNETLPLPRADLAQRIIEMEAEREKLVNSLTGTSLNLKTFLPLVVKYRLSEEFPSYYSHRYLHDKSLGRSDLRHLDIENRKNMARYIDNIHTMEQITRVNTNIRLLRKHQADLVDGGKRMIDVELVGLRVGDFVLTTFPGELTVQIGKNIKQASPHEHTFVAGYTNGYIYYAPTADQLRNVGNAQEDSDCVLAPAWQAIYEAKAAQILSKL</sequence>